<feature type="compositionally biased region" description="Basic and acidic residues" evidence="6">
    <location>
        <begin position="24"/>
        <end position="33"/>
    </location>
</feature>
<dbReference type="Gene3D" id="3.30.890.10">
    <property type="entry name" value="Methyl-cpg-binding Protein 2, Chain A"/>
    <property type="match status" value="1"/>
</dbReference>
<proteinExistence type="predicted"/>
<dbReference type="InterPro" id="IPR039622">
    <property type="entry name" value="MBD10/11"/>
</dbReference>
<dbReference type="GO" id="GO:0005634">
    <property type="term" value="C:nucleus"/>
    <property type="evidence" value="ECO:0007669"/>
    <property type="project" value="UniProtKB-SubCell"/>
</dbReference>
<keyword evidence="2" id="KW-0805">Transcription regulation</keyword>
<dbReference type="PANTHER" id="PTHR33729">
    <property type="entry name" value="METHYL-CPG BINDING DOMAIN CONTAINING PROTEIN, EXPRESSED"/>
    <property type="match status" value="1"/>
</dbReference>
<dbReference type="PANTHER" id="PTHR33729:SF6">
    <property type="entry name" value="METHYL-CPG-BINDING DOMAIN-CONTAINING PROTEIN 11"/>
    <property type="match status" value="1"/>
</dbReference>
<dbReference type="SUPFAM" id="SSF54171">
    <property type="entry name" value="DNA-binding domain"/>
    <property type="match status" value="1"/>
</dbReference>
<dbReference type="EMBL" id="BJWL01000029">
    <property type="protein sequence ID" value="GFZ20863.1"/>
    <property type="molecule type" value="Genomic_DNA"/>
</dbReference>
<feature type="compositionally biased region" description="Basic and acidic residues" evidence="6">
    <location>
        <begin position="52"/>
        <end position="64"/>
    </location>
</feature>
<comment type="caution">
    <text evidence="8">The sequence shown here is derived from an EMBL/GenBank/DDBJ whole genome shotgun (WGS) entry which is preliminary data.</text>
</comment>
<feature type="compositionally biased region" description="Basic and acidic residues" evidence="6">
    <location>
        <begin position="84"/>
        <end position="94"/>
    </location>
</feature>
<comment type="subcellular location">
    <subcellularLocation>
        <location evidence="1">Nucleus</location>
    </subcellularLocation>
</comment>
<evidence type="ECO:0000259" key="7">
    <source>
        <dbReference type="PROSITE" id="PS50982"/>
    </source>
</evidence>
<feature type="domain" description="MBD" evidence="7">
    <location>
        <begin position="1"/>
        <end position="52"/>
    </location>
</feature>
<feature type="compositionally biased region" description="Basic and acidic residues" evidence="6">
    <location>
        <begin position="108"/>
        <end position="165"/>
    </location>
</feature>
<name>A0A7J0HCM6_9ERIC</name>
<sequence length="279" mass="30577">MPEKGGTPKKNEIVFTAPTGEEITNSRHLEQYLKSHPGGPAISEFDWGTGETPRRSVRISEKAKATQPPETEPPKKRSRKTSASKKDDKEKEVGPEETEVLKVVYMEDGDKTEKDNAAEEIVKDALNENQDRNKGEIHGADGKVEAAKAGEDVKMTDAEECKKNGAAEPGNSKESNDSEVTQNDREKTKPLSLEAENKDDIGEDDKTDMAIAEENNQIEGEEKEDKNSSVVGETKEREAMDKKTEEQNKLMDSEVSKAEGEATENGSRGGGGETDDLKP</sequence>
<evidence type="ECO:0000256" key="3">
    <source>
        <dbReference type="ARBA" id="ARBA00023125"/>
    </source>
</evidence>
<dbReference type="InterPro" id="IPR016177">
    <property type="entry name" value="DNA-bd_dom_sf"/>
</dbReference>
<evidence type="ECO:0000313" key="8">
    <source>
        <dbReference type="EMBL" id="GFZ20863.1"/>
    </source>
</evidence>
<feature type="compositionally biased region" description="Basic and acidic residues" evidence="6">
    <location>
        <begin position="223"/>
        <end position="260"/>
    </location>
</feature>
<keyword evidence="9" id="KW-1185">Reference proteome</keyword>
<organism evidence="8 9">
    <name type="scientific">Actinidia rufa</name>
    <dbReference type="NCBI Taxonomy" id="165716"/>
    <lineage>
        <taxon>Eukaryota</taxon>
        <taxon>Viridiplantae</taxon>
        <taxon>Streptophyta</taxon>
        <taxon>Embryophyta</taxon>
        <taxon>Tracheophyta</taxon>
        <taxon>Spermatophyta</taxon>
        <taxon>Magnoliopsida</taxon>
        <taxon>eudicotyledons</taxon>
        <taxon>Gunneridae</taxon>
        <taxon>Pentapetalae</taxon>
        <taxon>asterids</taxon>
        <taxon>Ericales</taxon>
        <taxon>Actinidiaceae</taxon>
        <taxon>Actinidia</taxon>
    </lineage>
</organism>
<dbReference type="OrthoDB" id="1435582at2759"/>
<keyword evidence="5" id="KW-0539">Nucleus</keyword>
<evidence type="ECO:0000256" key="2">
    <source>
        <dbReference type="ARBA" id="ARBA00023015"/>
    </source>
</evidence>
<dbReference type="GO" id="GO:0003677">
    <property type="term" value="F:DNA binding"/>
    <property type="evidence" value="ECO:0007669"/>
    <property type="project" value="UniProtKB-KW"/>
</dbReference>
<keyword evidence="4" id="KW-0804">Transcription</keyword>
<feature type="region of interest" description="Disordered" evidence="6">
    <location>
        <begin position="1"/>
        <end position="279"/>
    </location>
</feature>
<accession>A0A7J0HCM6</accession>
<dbReference type="AlphaFoldDB" id="A0A7J0HCM6"/>
<evidence type="ECO:0000256" key="5">
    <source>
        <dbReference type="ARBA" id="ARBA00023242"/>
    </source>
</evidence>
<dbReference type="Pfam" id="PF01429">
    <property type="entry name" value="MBD"/>
    <property type="match status" value="1"/>
</dbReference>
<evidence type="ECO:0000256" key="1">
    <source>
        <dbReference type="ARBA" id="ARBA00004123"/>
    </source>
</evidence>
<gene>
    <name evidence="8" type="ORF">Acr_29g0000250</name>
</gene>
<feature type="compositionally biased region" description="Basic and acidic residues" evidence="6">
    <location>
        <begin position="182"/>
        <end position="200"/>
    </location>
</feature>
<dbReference type="InterPro" id="IPR001739">
    <property type="entry name" value="Methyl_CpG_DNA-bd"/>
</dbReference>
<dbReference type="PROSITE" id="PS50982">
    <property type="entry name" value="MBD"/>
    <property type="match status" value="1"/>
</dbReference>
<evidence type="ECO:0000256" key="6">
    <source>
        <dbReference type="SAM" id="MobiDB-lite"/>
    </source>
</evidence>
<dbReference type="Proteomes" id="UP000585474">
    <property type="component" value="Unassembled WGS sequence"/>
</dbReference>
<reference evidence="8 9" key="1">
    <citation type="submission" date="2019-07" db="EMBL/GenBank/DDBJ databases">
        <title>De Novo Assembly of kiwifruit Actinidia rufa.</title>
        <authorList>
            <person name="Sugita-Konishi S."/>
            <person name="Sato K."/>
            <person name="Mori E."/>
            <person name="Abe Y."/>
            <person name="Kisaki G."/>
            <person name="Hamano K."/>
            <person name="Suezawa K."/>
            <person name="Otani M."/>
            <person name="Fukuda T."/>
            <person name="Manabe T."/>
            <person name="Gomi K."/>
            <person name="Tabuchi M."/>
            <person name="Akimitsu K."/>
            <person name="Kataoka I."/>
        </authorList>
    </citation>
    <scope>NUCLEOTIDE SEQUENCE [LARGE SCALE GENOMIC DNA]</scope>
    <source>
        <strain evidence="9">cv. Fuchu</strain>
    </source>
</reference>
<evidence type="ECO:0000313" key="9">
    <source>
        <dbReference type="Proteomes" id="UP000585474"/>
    </source>
</evidence>
<protein>
    <submittedName>
        <fullName evidence="8">Methyl-CPG-binding domain 11</fullName>
    </submittedName>
</protein>
<keyword evidence="3" id="KW-0238">DNA-binding</keyword>
<evidence type="ECO:0000256" key="4">
    <source>
        <dbReference type="ARBA" id="ARBA00023163"/>
    </source>
</evidence>